<evidence type="ECO:0000313" key="10">
    <source>
        <dbReference type="EMBL" id="TPP56972.1"/>
    </source>
</evidence>
<dbReference type="Gene3D" id="1.20.1740.10">
    <property type="entry name" value="Amino acid/polyamine transporter I"/>
    <property type="match status" value="1"/>
</dbReference>
<evidence type="ECO:0000259" key="9">
    <source>
        <dbReference type="Pfam" id="PF00324"/>
    </source>
</evidence>
<gene>
    <name evidence="10" type="ORF">FGIG_09924</name>
</gene>
<feature type="transmembrane region" description="Helical" evidence="8">
    <location>
        <begin position="282"/>
        <end position="306"/>
    </location>
</feature>
<dbReference type="GO" id="GO:0015379">
    <property type="term" value="F:potassium:chloride symporter activity"/>
    <property type="evidence" value="ECO:0007669"/>
    <property type="project" value="TreeGrafter"/>
</dbReference>
<dbReference type="GO" id="GO:0055075">
    <property type="term" value="P:potassium ion homeostasis"/>
    <property type="evidence" value="ECO:0007669"/>
    <property type="project" value="TreeGrafter"/>
</dbReference>
<comment type="similarity">
    <text evidence="2">Belongs to the SLC12A transporter family.</text>
</comment>
<dbReference type="InterPro" id="IPR004842">
    <property type="entry name" value="SLC12A_fam"/>
</dbReference>
<feature type="transmembrane region" description="Helical" evidence="8">
    <location>
        <begin position="147"/>
        <end position="167"/>
    </location>
</feature>
<dbReference type="GO" id="GO:0016020">
    <property type="term" value="C:membrane"/>
    <property type="evidence" value="ECO:0007669"/>
    <property type="project" value="UniProtKB-SubCell"/>
</dbReference>
<keyword evidence="5 8" id="KW-0812">Transmembrane</keyword>
<accession>A0A504Y6A1</accession>
<dbReference type="PANTHER" id="PTHR11827">
    <property type="entry name" value="SOLUTE CARRIER FAMILY 12, CATION COTRANSPORTERS"/>
    <property type="match status" value="1"/>
</dbReference>
<dbReference type="PIRSF" id="PIRSF006060">
    <property type="entry name" value="AA_transporter"/>
    <property type="match status" value="1"/>
</dbReference>
<name>A0A504Y6A1_FASGI</name>
<dbReference type="GO" id="GO:0055064">
    <property type="term" value="P:chloride ion homeostasis"/>
    <property type="evidence" value="ECO:0007669"/>
    <property type="project" value="TreeGrafter"/>
</dbReference>
<reference evidence="10 11" key="1">
    <citation type="submission" date="2019-04" db="EMBL/GenBank/DDBJ databases">
        <title>Annotation for the trematode Fasciola gigantica.</title>
        <authorList>
            <person name="Choi Y.-J."/>
        </authorList>
    </citation>
    <scope>NUCLEOTIDE SEQUENCE [LARGE SCALE GENOMIC DNA]</scope>
    <source>
        <strain evidence="10">Uganda_cow_1</strain>
    </source>
</reference>
<protein>
    <recommendedName>
        <fullName evidence="3">Solute carrier family 12 member 9</fullName>
    </recommendedName>
</protein>
<evidence type="ECO:0000256" key="2">
    <source>
        <dbReference type="ARBA" id="ARBA00010593"/>
    </source>
</evidence>
<feature type="transmembrane region" description="Helical" evidence="8">
    <location>
        <begin position="174"/>
        <end position="194"/>
    </location>
</feature>
<evidence type="ECO:0000256" key="5">
    <source>
        <dbReference type="ARBA" id="ARBA00022692"/>
    </source>
</evidence>
<proteinExistence type="inferred from homology"/>
<evidence type="ECO:0000256" key="8">
    <source>
        <dbReference type="SAM" id="Phobius"/>
    </source>
</evidence>
<evidence type="ECO:0000256" key="1">
    <source>
        <dbReference type="ARBA" id="ARBA00004141"/>
    </source>
</evidence>
<comment type="caution">
    <text evidence="10">The sequence shown here is derived from an EMBL/GenBank/DDBJ whole genome shotgun (WGS) entry which is preliminary data.</text>
</comment>
<dbReference type="InterPro" id="IPR004841">
    <property type="entry name" value="AA-permease/SLC12A_dom"/>
</dbReference>
<dbReference type="EMBL" id="SUNJ01013837">
    <property type="protein sequence ID" value="TPP56972.1"/>
    <property type="molecule type" value="Genomic_DNA"/>
</dbReference>
<feature type="transmembrane region" description="Helical" evidence="8">
    <location>
        <begin position="326"/>
        <end position="349"/>
    </location>
</feature>
<feature type="transmembrane region" description="Helical" evidence="8">
    <location>
        <begin position="60"/>
        <end position="82"/>
    </location>
</feature>
<dbReference type="AlphaFoldDB" id="A0A504Y6A1"/>
<evidence type="ECO:0000256" key="7">
    <source>
        <dbReference type="ARBA" id="ARBA00023136"/>
    </source>
</evidence>
<dbReference type="STRING" id="46835.A0A504Y6A1"/>
<keyword evidence="7 8" id="KW-0472">Membrane</keyword>
<evidence type="ECO:0000256" key="3">
    <source>
        <dbReference type="ARBA" id="ARBA00019359"/>
    </source>
</evidence>
<evidence type="ECO:0000313" key="11">
    <source>
        <dbReference type="Proteomes" id="UP000316759"/>
    </source>
</evidence>
<feature type="transmembrane region" description="Helical" evidence="8">
    <location>
        <begin position="20"/>
        <end position="40"/>
    </location>
</feature>
<keyword evidence="11" id="KW-1185">Reference proteome</keyword>
<dbReference type="OrthoDB" id="2020542at2759"/>
<comment type="subcellular location">
    <subcellularLocation>
        <location evidence="1">Membrane</location>
        <topology evidence="1">Multi-pass membrane protein</topology>
    </subcellularLocation>
</comment>
<feature type="transmembrane region" description="Helical" evidence="8">
    <location>
        <begin position="249"/>
        <end position="270"/>
    </location>
</feature>
<feature type="transmembrane region" description="Helical" evidence="8">
    <location>
        <begin position="103"/>
        <end position="127"/>
    </location>
</feature>
<evidence type="ECO:0000256" key="4">
    <source>
        <dbReference type="ARBA" id="ARBA00022448"/>
    </source>
</evidence>
<dbReference type="PANTHER" id="PTHR11827:SF72">
    <property type="entry name" value="GH08340P"/>
    <property type="match status" value="1"/>
</dbReference>
<dbReference type="Proteomes" id="UP000316759">
    <property type="component" value="Unassembled WGS sequence"/>
</dbReference>
<dbReference type="Pfam" id="PF00324">
    <property type="entry name" value="AA_permease"/>
    <property type="match status" value="1"/>
</dbReference>
<organism evidence="10 11">
    <name type="scientific">Fasciola gigantica</name>
    <name type="common">Giant liver fluke</name>
    <dbReference type="NCBI Taxonomy" id="46835"/>
    <lineage>
        <taxon>Eukaryota</taxon>
        <taxon>Metazoa</taxon>
        <taxon>Spiralia</taxon>
        <taxon>Lophotrochozoa</taxon>
        <taxon>Platyhelminthes</taxon>
        <taxon>Trematoda</taxon>
        <taxon>Digenea</taxon>
        <taxon>Plagiorchiida</taxon>
        <taxon>Echinostomata</taxon>
        <taxon>Echinostomatoidea</taxon>
        <taxon>Fasciolidae</taxon>
        <taxon>Fasciola</taxon>
    </lineage>
</organism>
<feature type="domain" description="Amino acid permease/ SLC12A" evidence="9">
    <location>
        <begin position="35"/>
        <end position="368"/>
    </location>
</feature>
<keyword evidence="4" id="KW-0813">Transport</keyword>
<sequence>MAETDREERFSKPPPSRRNLGTFGGVFCSVTLSQFSSVIFLRLGFLVGQSGVLASVPQFILAYGILLLTVLSICAISTNGAIEGGGVYFMLSRTLGPEFGGAIGTMFYFAQVCCSALYVTGFVEALVTNFGPMGLLVDGALPGGNRWWLYLYATLVMFICLAVLLVGSAMFARVLLFILLVVLVVIACAFGSLFRPPFPVPIPRSNTLIYNGSIPENETVYANFTGLSLDTLRENLFPMWVVDYNTGSMMSFVVVFSVLFSGVTGIMNGANMSGELKNPARSIPLGTLSACLTTFIIYLVLAFFSAASCSRELLQTNYIYLQGICIWPPLIVIGMFATTLSAALGNLIGASRILEALARDELFGEFFPPVRLLVSFHSHTCTLLLFRIHPRSNGIQSITGPTTCRSGFSLIVAFVTFRFK</sequence>
<keyword evidence="6 8" id="KW-1133">Transmembrane helix</keyword>
<dbReference type="FunFam" id="1.20.1740.10:FF:000013">
    <property type="entry name" value="Solute carrier family 12 member"/>
    <property type="match status" value="1"/>
</dbReference>
<evidence type="ECO:0000256" key="6">
    <source>
        <dbReference type="ARBA" id="ARBA00022989"/>
    </source>
</evidence>
<dbReference type="GO" id="GO:0006884">
    <property type="term" value="P:cell volume homeostasis"/>
    <property type="evidence" value="ECO:0007669"/>
    <property type="project" value="TreeGrafter"/>
</dbReference>